<feature type="domain" description="Retrovirus-related Pol polyprotein from transposon TNT 1-94-like beta-barrel" evidence="2">
    <location>
        <begin position="63"/>
        <end position="141"/>
    </location>
</feature>
<evidence type="ECO:0008006" key="5">
    <source>
        <dbReference type="Google" id="ProtNLM"/>
    </source>
</evidence>
<evidence type="ECO:0000313" key="4">
    <source>
        <dbReference type="Proteomes" id="UP001212997"/>
    </source>
</evidence>
<dbReference type="Pfam" id="PF13976">
    <property type="entry name" value="gag_pre-integrs"/>
    <property type="match status" value="1"/>
</dbReference>
<comment type="caution">
    <text evidence="3">The sequence shown here is derived from an EMBL/GenBank/DDBJ whole genome shotgun (WGS) entry which is preliminary data.</text>
</comment>
<accession>A0AAD5YE39</accession>
<dbReference type="Pfam" id="PF22936">
    <property type="entry name" value="Pol_BBD"/>
    <property type="match status" value="1"/>
</dbReference>
<organism evidence="3 4">
    <name type="scientific">Meripilus lineatus</name>
    <dbReference type="NCBI Taxonomy" id="2056292"/>
    <lineage>
        <taxon>Eukaryota</taxon>
        <taxon>Fungi</taxon>
        <taxon>Dikarya</taxon>
        <taxon>Basidiomycota</taxon>
        <taxon>Agaricomycotina</taxon>
        <taxon>Agaricomycetes</taxon>
        <taxon>Polyporales</taxon>
        <taxon>Meripilaceae</taxon>
        <taxon>Meripilus</taxon>
    </lineage>
</organism>
<evidence type="ECO:0000313" key="3">
    <source>
        <dbReference type="EMBL" id="KAJ3477118.1"/>
    </source>
</evidence>
<proteinExistence type="predicted"/>
<dbReference type="InterPro" id="IPR054722">
    <property type="entry name" value="PolX-like_BBD"/>
</dbReference>
<name>A0AAD5YE39_9APHY</name>
<evidence type="ECO:0000259" key="1">
    <source>
        <dbReference type="Pfam" id="PF13976"/>
    </source>
</evidence>
<gene>
    <name evidence="3" type="ORF">NLI96_g10684</name>
</gene>
<evidence type="ECO:0000259" key="2">
    <source>
        <dbReference type="Pfam" id="PF22936"/>
    </source>
</evidence>
<dbReference type="Proteomes" id="UP001212997">
    <property type="component" value="Unassembled WGS sequence"/>
</dbReference>
<dbReference type="AlphaFoldDB" id="A0AAD5YE39"/>
<keyword evidence="4" id="KW-1185">Reference proteome</keyword>
<sequence length="237" mass="26057">MSAELASMRAPLSDADYTNTITSSLPTSYENLHSAMVSAARIARVTLKPSKIILQLHEEYNYSGATVHLDPRRENFTDFEEILPRPIGNMNGEAFNATGKGTVKFTYSYAGKPIHITLHDVLYAFTMPISLVSASRIVKNGNHILIDIGFAEVHNKANAKSYHIPEQNGLYYFSGDVRSDIACAAKPLSIDEVHQWLGHISSLVAKRLVKDGLIHAIKLDMDSISSFCTGCSQGKQT</sequence>
<dbReference type="EMBL" id="JANAWD010000629">
    <property type="protein sequence ID" value="KAJ3477118.1"/>
    <property type="molecule type" value="Genomic_DNA"/>
</dbReference>
<protein>
    <recommendedName>
        <fullName evidence="5">GAG-pre-integrase domain-containing protein</fullName>
    </recommendedName>
</protein>
<feature type="domain" description="GAG-pre-integrase" evidence="1">
    <location>
        <begin position="169"/>
        <end position="236"/>
    </location>
</feature>
<dbReference type="InterPro" id="IPR025724">
    <property type="entry name" value="GAG-pre-integrase_dom"/>
</dbReference>
<reference evidence="3" key="1">
    <citation type="submission" date="2022-07" db="EMBL/GenBank/DDBJ databases">
        <title>Genome Sequence of Physisporinus lineatus.</title>
        <authorList>
            <person name="Buettner E."/>
        </authorList>
    </citation>
    <scope>NUCLEOTIDE SEQUENCE</scope>
    <source>
        <strain evidence="3">VT162</strain>
    </source>
</reference>